<dbReference type="EMBL" id="JAYWVC010000448">
    <property type="protein sequence ID" value="MED7828646.1"/>
    <property type="molecule type" value="Genomic_DNA"/>
</dbReference>
<reference evidence="1" key="1">
    <citation type="submission" date="2024-01" db="EMBL/GenBank/DDBJ databases">
        <title>First draft genome sequence data of TA4-1, the type strain of Gram-positive actinobacterium Streptomyces chiangmaiensis.</title>
        <authorList>
            <person name="Yasawong M."/>
            <person name="Nantapong N."/>
        </authorList>
    </citation>
    <scope>NUCLEOTIDE SEQUENCE</scope>
    <source>
        <strain evidence="1">TA4-1</strain>
    </source>
</reference>
<proteinExistence type="predicted"/>
<dbReference type="InterPro" id="IPR028961">
    <property type="entry name" value="Imm21"/>
</dbReference>
<gene>
    <name evidence="1" type="ORF">VXC91_44155</name>
</gene>
<dbReference type="Proteomes" id="UP001333996">
    <property type="component" value="Unassembled WGS sequence"/>
</dbReference>
<organism evidence="1 2">
    <name type="scientific">Streptomyces chiangmaiensis</name>
    <dbReference type="NCBI Taxonomy" id="766497"/>
    <lineage>
        <taxon>Bacteria</taxon>
        <taxon>Bacillati</taxon>
        <taxon>Actinomycetota</taxon>
        <taxon>Actinomycetes</taxon>
        <taxon>Kitasatosporales</taxon>
        <taxon>Streptomycetaceae</taxon>
        <taxon>Streptomyces</taxon>
    </lineage>
</organism>
<dbReference type="RefSeq" id="WP_329512976.1">
    <property type="nucleotide sequence ID" value="NZ_BAAAYZ010000046.1"/>
</dbReference>
<dbReference type="Pfam" id="PF15589">
    <property type="entry name" value="Imm21"/>
    <property type="match status" value="1"/>
</dbReference>
<sequence length="195" mass="20588">MSDSDNTDRHGLDLTWVESMGGPLIVVPLSVLHQWSGCTEDGIIVGGTDQPDDYDRACAVEGYAEVISLGDAESASALVLGDEPATTCYLPEQRVFVRWLGASSEAELVAAAGAVLSDEATPWDECGVWETDGPAVLMDSVEAGEDLGVPYPDGKGQPDEAPVPVPAGRWRVRAFYKTDRSPSVGVVQLLPTTGP</sequence>
<name>A0ABU7FXG5_9ACTN</name>
<accession>A0ABU7FXG5</accession>
<keyword evidence="2" id="KW-1185">Reference proteome</keyword>
<evidence type="ECO:0000313" key="1">
    <source>
        <dbReference type="EMBL" id="MED7828646.1"/>
    </source>
</evidence>
<evidence type="ECO:0000313" key="2">
    <source>
        <dbReference type="Proteomes" id="UP001333996"/>
    </source>
</evidence>
<protein>
    <submittedName>
        <fullName evidence="1">Imm21 family immunity protein</fullName>
    </submittedName>
</protein>
<comment type="caution">
    <text evidence="1">The sequence shown here is derived from an EMBL/GenBank/DDBJ whole genome shotgun (WGS) entry which is preliminary data.</text>
</comment>